<accession>A0A7J3MWJ9</accession>
<dbReference type="AlphaFoldDB" id="A0A7J3MWJ9"/>
<dbReference type="EMBL" id="DTAU01000020">
    <property type="protein sequence ID" value="HFQ78255.1"/>
    <property type="molecule type" value="Genomic_DNA"/>
</dbReference>
<evidence type="ECO:0000313" key="1">
    <source>
        <dbReference type="EMBL" id="HFQ78255.1"/>
    </source>
</evidence>
<gene>
    <name evidence="1" type="ORF">ENT99_00945</name>
    <name evidence="2" type="ORF">ENU64_00600</name>
</gene>
<reference evidence="2" key="1">
    <citation type="journal article" date="2020" name="mSystems">
        <title>Genome- and Community-Level Interaction Insights into Carbon Utilization and Element Cycling Functions of Hydrothermarchaeota in Hydrothermal Sediment.</title>
        <authorList>
            <person name="Zhou Z."/>
            <person name="Liu Y."/>
            <person name="Xu W."/>
            <person name="Pan J."/>
            <person name="Luo Z.H."/>
            <person name="Li M."/>
        </authorList>
    </citation>
    <scope>NUCLEOTIDE SEQUENCE [LARGE SCALE GENOMIC DNA]</scope>
    <source>
        <strain evidence="1">SpSt-629</strain>
        <strain evidence="2">SpSt-688</strain>
    </source>
</reference>
<proteinExistence type="predicted"/>
<name>A0A7J3MWJ9_9CREN</name>
<organism evidence="2">
    <name type="scientific">Ignisphaera aggregans</name>
    <dbReference type="NCBI Taxonomy" id="334771"/>
    <lineage>
        <taxon>Archaea</taxon>
        <taxon>Thermoproteota</taxon>
        <taxon>Thermoprotei</taxon>
        <taxon>Desulfurococcales</taxon>
        <taxon>Desulfurococcaceae</taxon>
        <taxon>Ignisphaera</taxon>
    </lineage>
</organism>
<dbReference type="EMBL" id="DTDH01000014">
    <property type="protein sequence ID" value="HGT97914.1"/>
    <property type="molecule type" value="Genomic_DNA"/>
</dbReference>
<comment type="caution">
    <text evidence="2">The sequence shown here is derived from an EMBL/GenBank/DDBJ whole genome shotgun (WGS) entry which is preliminary data.</text>
</comment>
<evidence type="ECO:0000313" key="2">
    <source>
        <dbReference type="EMBL" id="HGT97914.1"/>
    </source>
</evidence>
<sequence length="152" mass="17082">MKSYTKNEKIIELVKALSEATGLSLSDRRLWETASRLDKPIGRDVEVLAKAFSKIAGDEEIGELFATAQAVLDGGVDPWTLASNLFSEKRKEAIKPYLVLKVGEELTARYNMQYLDLYIRRSLGLNWELYENCFGGQGAQLAKLYREGQSIS</sequence>
<protein>
    <submittedName>
        <fullName evidence="2">Uncharacterized protein</fullName>
    </submittedName>
</protein>